<evidence type="ECO:0000259" key="4">
    <source>
        <dbReference type="Pfam" id="PF12624"/>
    </source>
</evidence>
<dbReference type="Proteomes" id="UP000734854">
    <property type="component" value="Unassembled WGS sequence"/>
</dbReference>
<evidence type="ECO:0000256" key="2">
    <source>
        <dbReference type="SAM" id="MobiDB-lite"/>
    </source>
</evidence>
<dbReference type="InterPro" id="IPR026854">
    <property type="entry name" value="VPS13_N"/>
</dbReference>
<dbReference type="InterPro" id="IPR056748">
    <property type="entry name" value="VPS13-like_C"/>
</dbReference>
<sequence length="1299" mass="145918">MPPPSGTSRIAIPPYSFPALVKRSPTSWICSIHLYLALLILYIQILLFIHIIYLSFVCLLICFYYKGDVVLKDLNLKAEALNSLRLPVIVKAGFVGSITLKVPWKGLGKEPVIVIIDRVFVLAHPAPDRQTLSDEDREKLFQAKLQQIEEAELTTLEATRRSRAGSATGGNSWLGSLISTIIGNLKVSISNVHIRYEDTISNPGHPFCTGFTLSKLAAVTMDEEGNETFDTSGALDKLRKKQQLGSRSPAVLVLVPGSGQNGKFCPCCPSLHLERLALYHDSDSTPWKLNQKWEDLTPKEWTEIFQEGINEHSPNGATTQTFSRRYLLSPINGVLKYHRLGKQERHDPDIPFEKASLVLSDVSVSVSESQYYDGIKLLETFSRYKTRVDISHLRPVVSISQDPLAWWRFAMLAVLQQRKLCYWFSWDKIRHHCQLRRRYVQLYVNILQQSSNVDILEVRQIERILDSKVILLWRLLAHAKFGYAKSKEASEQRENLKKSWWSFRWRASGVSSEASKENETQLVEEEKLTKEEWLAINEMLSYQPDEDSNAHLGKDLHNMMQYLIEVSVGKASTRIVNIYETEIICSRFEQLHVTTMLYPKSIHCNVTLKSCGLSSPEGSLAESVVSEWKANALDASFIHAPVGEDLAWRLTATIAPCHVTILMESYEQLLDFVKRSNAVSPTVAMETATALQMKLEQVTRRAQEQIQMVLEERNRFALDIDIDAPKVRVPLKPSESIVNGSIFLLDFGHFTLHTKDVLHDERQSLYSRFYISGRDMSASFVDKFSGDNDANIMNDLSKIRLPPTSDYTDQFYSILDRCGMSVVVDQIKVPHPRYPSTRVSVQVPNLLVHFSPERYFRIMELLGILHGSSKIIEQNLGSHLQSGDKPWHPVDLATNARTLVWRGLGNSLAEWHPCYLVLSGLYLYVLEAEASEDYQRCLGMAGRQVLEVPPASVDGSANAISINYRGVDIQKDNKGVEDIGDVIREGGGALAKGLFRGVTGILTKPLEGAKSSGVEGFVQGVGKGLIGAATQPVSGVLDLLSKTTEGANAVRMRIASAIMSEEQLLRKRLPRAIGGDNLLRPYDEYKAQGQAILQLAECGTFFGQVDLFKVRGKFALSDAYEDHFLLPKGKILLVTHRRVLLLQQPTNIMAQRKFSPARDPCSVLWDVLLDDLVTMELTHGKKDHQGSFPSHLILYLQTRSVDSNAIRMIKCYRGSEQATDVYSSIQKSLNAYGPHASKEGQRRKVPQPYSPHKASFTSGVFSEENFQSLGFHDNQVSVPVQSDCGSSIMQVQSEQEHQK</sequence>
<dbReference type="PANTHER" id="PTHR45523">
    <property type="entry name" value="TETRATRICOPEPTIDE REPEAT (TPR)-CONTAINING PROTEIN-RELATED"/>
    <property type="match status" value="1"/>
</dbReference>
<dbReference type="PANTHER" id="PTHR45523:SF2">
    <property type="entry name" value="OS02G0470600 PROTEIN"/>
    <property type="match status" value="1"/>
</dbReference>
<name>A0A8J5G7B6_ZINOF</name>
<keyword evidence="7" id="KW-1185">Reference proteome</keyword>
<evidence type="ECO:0000256" key="1">
    <source>
        <dbReference type="ARBA" id="ARBA00022448"/>
    </source>
</evidence>
<keyword evidence="3" id="KW-0472">Membrane</keyword>
<organism evidence="6 7">
    <name type="scientific">Zingiber officinale</name>
    <name type="common">Ginger</name>
    <name type="synonym">Amomum zingiber</name>
    <dbReference type="NCBI Taxonomy" id="94328"/>
    <lineage>
        <taxon>Eukaryota</taxon>
        <taxon>Viridiplantae</taxon>
        <taxon>Streptophyta</taxon>
        <taxon>Embryophyta</taxon>
        <taxon>Tracheophyta</taxon>
        <taxon>Spermatophyta</taxon>
        <taxon>Magnoliopsida</taxon>
        <taxon>Liliopsida</taxon>
        <taxon>Zingiberales</taxon>
        <taxon>Zingiberaceae</taxon>
        <taxon>Zingiber</taxon>
    </lineage>
</organism>
<feature type="domain" description="Intermembrane lipid transfer protein VPS13-like C-terminal" evidence="5">
    <location>
        <begin position="1068"/>
        <end position="1178"/>
    </location>
</feature>
<evidence type="ECO:0000256" key="3">
    <source>
        <dbReference type="SAM" id="Phobius"/>
    </source>
</evidence>
<evidence type="ECO:0000313" key="6">
    <source>
        <dbReference type="EMBL" id="KAG6502020.1"/>
    </source>
</evidence>
<keyword evidence="1" id="KW-0813">Transport</keyword>
<accession>A0A8J5G7B6</accession>
<feature type="transmembrane region" description="Helical" evidence="3">
    <location>
        <begin position="32"/>
        <end position="65"/>
    </location>
</feature>
<dbReference type="Pfam" id="PF25037">
    <property type="entry name" value="VPS13_C"/>
    <property type="match status" value="1"/>
</dbReference>
<evidence type="ECO:0000259" key="5">
    <source>
        <dbReference type="Pfam" id="PF25037"/>
    </source>
</evidence>
<protein>
    <submittedName>
        <fullName evidence="6">Uncharacterized protein</fullName>
    </submittedName>
</protein>
<gene>
    <name evidence="6" type="ORF">ZIOFF_041907</name>
</gene>
<proteinExistence type="predicted"/>
<feature type="region of interest" description="Disordered" evidence="2">
    <location>
        <begin position="1232"/>
        <end position="1254"/>
    </location>
</feature>
<reference evidence="6 7" key="1">
    <citation type="submission" date="2020-08" db="EMBL/GenBank/DDBJ databases">
        <title>Plant Genome Project.</title>
        <authorList>
            <person name="Zhang R.-G."/>
        </authorList>
    </citation>
    <scope>NUCLEOTIDE SEQUENCE [LARGE SCALE GENOMIC DNA]</scope>
    <source>
        <tissue evidence="6">Rhizome</tissue>
    </source>
</reference>
<comment type="caution">
    <text evidence="6">The sequence shown here is derived from an EMBL/GenBank/DDBJ whole genome shotgun (WGS) entry which is preliminary data.</text>
</comment>
<keyword evidence="3" id="KW-1133">Transmembrane helix</keyword>
<dbReference type="EMBL" id="JACMSC010000011">
    <property type="protein sequence ID" value="KAG6502020.1"/>
    <property type="molecule type" value="Genomic_DNA"/>
</dbReference>
<dbReference type="Pfam" id="PF12624">
    <property type="entry name" value="VPS13_N"/>
    <property type="match status" value="1"/>
</dbReference>
<evidence type="ECO:0000313" key="7">
    <source>
        <dbReference type="Proteomes" id="UP000734854"/>
    </source>
</evidence>
<keyword evidence="3" id="KW-0812">Transmembrane</keyword>
<feature type="domain" description="Chorein N-terminal" evidence="4">
    <location>
        <begin position="65"/>
        <end position="763"/>
    </location>
</feature>